<comment type="caution">
    <text evidence="2">The sequence shown here is derived from an EMBL/GenBank/DDBJ whole genome shotgun (WGS) entry which is preliminary data.</text>
</comment>
<dbReference type="Proteomes" id="UP000287188">
    <property type="component" value="Unassembled WGS sequence"/>
</dbReference>
<dbReference type="Pfam" id="PF13439">
    <property type="entry name" value="Glyco_transf_4"/>
    <property type="match status" value="1"/>
</dbReference>
<keyword evidence="3" id="KW-1185">Reference proteome</keyword>
<gene>
    <name evidence="2" type="ORF">KDK_47550</name>
</gene>
<accession>A0A402APK5</accession>
<proteinExistence type="predicted"/>
<evidence type="ECO:0000259" key="1">
    <source>
        <dbReference type="Pfam" id="PF13439"/>
    </source>
</evidence>
<dbReference type="AlphaFoldDB" id="A0A402APK5"/>
<reference evidence="3" key="1">
    <citation type="submission" date="2018-12" db="EMBL/GenBank/DDBJ databases">
        <title>Tengunoibacter tsumagoiensis gen. nov., sp. nov., Dictyobacter kobayashii sp. nov., D. alpinus sp. nov., and D. joshuensis sp. nov. and description of Dictyobacteraceae fam. nov. within the order Ktedonobacterales isolated from Tengu-no-mugimeshi.</title>
        <authorList>
            <person name="Wang C.M."/>
            <person name="Zheng Y."/>
            <person name="Sakai Y."/>
            <person name="Toyoda A."/>
            <person name="Minakuchi Y."/>
            <person name="Abe K."/>
            <person name="Yokota A."/>
            <person name="Yabe S."/>
        </authorList>
    </citation>
    <scope>NUCLEOTIDE SEQUENCE [LARGE SCALE GENOMIC DNA]</scope>
    <source>
        <strain evidence="3">Uno11</strain>
    </source>
</reference>
<dbReference type="SUPFAM" id="SSF53756">
    <property type="entry name" value="UDP-Glycosyltransferase/glycogen phosphorylase"/>
    <property type="match status" value="1"/>
</dbReference>
<dbReference type="InterPro" id="IPR028098">
    <property type="entry name" value="Glyco_trans_4-like_N"/>
</dbReference>
<sequence length="197" mass="22181">MKIESRPDIRIEHGKLEGRGRVHICMHVLANARDDVRVMREATALTAAGYQVSVVDVVSARHGPAQETIQGILMRHIYLESWSTPSRIKIGFLFKMLYVISAAMLLLIRSRANIYHAHSDFRELPACYLASLLTRKPLVFDAHELPLSDPGLDRWSLLKRLANGLLKIMLRHCIAIITVSPPWSMSYTNAIPVPVPP</sequence>
<name>A0A402APK5_9CHLR</name>
<dbReference type="EMBL" id="BIFS01000001">
    <property type="protein sequence ID" value="GCE20955.1"/>
    <property type="molecule type" value="Genomic_DNA"/>
</dbReference>
<protein>
    <recommendedName>
        <fullName evidence="1">Glycosyltransferase subfamily 4-like N-terminal domain-containing protein</fullName>
    </recommendedName>
</protein>
<feature type="domain" description="Glycosyltransferase subfamily 4-like N-terminal" evidence="1">
    <location>
        <begin position="37"/>
        <end position="182"/>
    </location>
</feature>
<organism evidence="2 3">
    <name type="scientific">Dictyobacter kobayashii</name>
    <dbReference type="NCBI Taxonomy" id="2014872"/>
    <lineage>
        <taxon>Bacteria</taxon>
        <taxon>Bacillati</taxon>
        <taxon>Chloroflexota</taxon>
        <taxon>Ktedonobacteria</taxon>
        <taxon>Ktedonobacterales</taxon>
        <taxon>Dictyobacteraceae</taxon>
        <taxon>Dictyobacter</taxon>
    </lineage>
</organism>
<evidence type="ECO:0000313" key="3">
    <source>
        <dbReference type="Proteomes" id="UP000287188"/>
    </source>
</evidence>
<dbReference type="Gene3D" id="3.40.50.2000">
    <property type="entry name" value="Glycogen Phosphorylase B"/>
    <property type="match status" value="1"/>
</dbReference>
<evidence type="ECO:0000313" key="2">
    <source>
        <dbReference type="EMBL" id="GCE20955.1"/>
    </source>
</evidence>